<dbReference type="Proteomes" id="UP000293781">
    <property type="component" value="Unassembled WGS sequence"/>
</dbReference>
<accession>A0A4Q7UGW1</accession>
<dbReference type="OrthoDB" id="9806903at2"/>
<keyword evidence="3" id="KW-0067">ATP-binding</keyword>
<dbReference type="PANTHER" id="PTHR43392">
    <property type="entry name" value="AAA-TYPE ATPASE FAMILY PROTEIN / ANKYRIN REPEAT FAMILY PROTEIN"/>
    <property type="match status" value="1"/>
</dbReference>
<dbReference type="GO" id="GO:0005524">
    <property type="term" value="F:ATP binding"/>
    <property type="evidence" value="ECO:0007669"/>
    <property type="project" value="UniProtKB-KW"/>
</dbReference>
<dbReference type="CDD" id="cd00009">
    <property type="entry name" value="AAA"/>
    <property type="match status" value="1"/>
</dbReference>
<dbReference type="InterPro" id="IPR006626">
    <property type="entry name" value="PbH1"/>
</dbReference>
<feature type="region of interest" description="Disordered" evidence="4">
    <location>
        <begin position="536"/>
        <end position="622"/>
    </location>
</feature>
<evidence type="ECO:0000256" key="3">
    <source>
        <dbReference type="ARBA" id="ARBA00022840"/>
    </source>
</evidence>
<dbReference type="AlphaFoldDB" id="A0A4Q7UGW1"/>
<reference evidence="6 7" key="1">
    <citation type="submission" date="2019-02" db="EMBL/GenBank/DDBJ databases">
        <title>Sequencing the genomes of 1000 actinobacteria strains.</title>
        <authorList>
            <person name="Klenk H.-P."/>
        </authorList>
    </citation>
    <scope>NUCLEOTIDE SEQUENCE [LARGE SCALE GENOMIC DNA]</scope>
    <source>
        <strain evidence="6 7">DSM 45888</strain>
    </source>
</reference>
<feature type="compositionally biased region" description="Basic and acidic residues" evidence="4">
    <location>
        <begin position="478"/>
        <end position="490"/>
    </location>
</feature>
<organism evidence="6 7">
    <name type="scientific">Micromonospora violae</name>
    <dbReference type="NCBI Taxonomy" id="1278207"/>
    <lineage>
        <taxon>Bacteria</taxon>
        <taxon>Bacillati</taxon>
        <taxon>Actinomycetota</taxon>
        <taxon>Actinomycetes</taxon>
        <taxon>Micromonosporales</taxon>
        <taxon>Micromonosporaceae</taxon>
        <taxon>Micromonospora</taxon>
    </lineage>
</organism>
<dbReference type="Gene3D" id="3.40.50.300">
    <property type="entry name" value="P-loop containing nucleotide triphosphate hydrolases"/>
    <property type="match status" value="2"/>
</dbReference>
<dbReference type="Pfam" id="PF13229">
    <property type="entry name" value="Beta_helix"/>
    <property type="match status" value="3"/>
</dbReference>
<proteinExistence type="inferred from homology"/>
<dbReference type="RefSeq" id="WP_130401917.1">
    <property type="nucleotide sequence ID" value="NZ_SHKK01000001.1"/>
</dbReference>
<dbReference type="InterPro" id="IPR011050">
    <property type="entry name" value="Pectin_lyase_fold/virulence"/>
</dbReference>
<dbReference type="InterPro" id="IPR012334">
    <property type="entry name" value="Pectin_lyas_fold"/>
</dbReference>
<dbReference type="PRINTS" id="PR00819">
    <property type="entry name" value="CBXCFQXSUPER"/>
</dbReference>
<keyword evidence="2" id="KW-0547">Nucleotide-binding</keyword>
<dbReference type="Gene3D" id="1.10.8.60">
    <property type="match status" value="2"/>
</dbReference>
<dbReference type="SMART" id="SM00710">
    <property type="entry name" value="PbH1"/>
    <property type="match status" value="10"/>
</dbReference>
<comment type="similarity">
    <text evidence="1">Belongs to the CbxX/CfxQ family.</text>
</comment>
<dbReference type="InterPro" id="IPR003959">
    <property type="entry name" value="ATPase_AAA_core"/>
</dbReference>
<dbReference type="InterPro" id="IPR003593">
    <property type="entry name" value="AAA+_ATPase"/>
</dbReference>
<dbReference type="CDD" id="cd19481">
    <property type="entry name" value="RecA-like_protease"/>
    <property type="match status" value="1"/>
</dbReference>
<keyword evidence="7" id="KW-1185">Reference proteome</keyword>
<feature type="compositionally biased region" description="Acidic residues" evidence="4">
    <location>
        <begin position="557"/>
        <end position="572"/>
    </location>
</feature>
<dbReference type="Pfam" id="PF00004">
    <property type="entry name" value="AAA"/>
    <property type="match status" value="2"/>
</dbReference>
<evidence type="ECO:0000256" key="1">
    <source>
        <dbReference type="ARBA" id="ARBA00010378"/>
    </source>
</evidence>
<dbReference type="SUPFAM" id="SSF52540">
    <property type="entry name" value="P-loop containing nucleoside triphosphate hydrolases"/>
    <property type="match status" value="2"/>
</dbReference>
<dbReference type="Gene3D" id="2.160.20.10">
    <property type="entry name" value="Single-stranded right-handed beta-helix, Pectin lyase-like"/>
    <property type="match status" value="2"/>
</dbReference>
<dbReference type="InterPro" id="IPR027417">
    <property type="entry name" value="P-loop_NTPase"/>
</dbReference>
<feature type="compositionally biased region" description="Basic and acidic residues" evidence="4">
    <location>
        <begin position="610"/>
        <end position="621"/>
    </location>
</feature>
<evidence type="ECO:0000259" key="5">
    <source>
        <dbReference type="SMART" id="SM00382"/>
    </source>
</evidence>
<dbReference type="InterPro" id="IPR041627">
    <property type="entry name" value="AAA_lid_6"/>
</dbReference>
<feature type="region of interest" description="Disordered" evidence="4">
    <location>
        <begin position="477"/>
        <end position="521"/>
    </location>
</feature>
<evidence type="ECO:0000313" key="6">
    <source>
        <dbReference type="EMBL" id="RZT79471.1"/>
    </source>
</evidence>
<dbReference type="FunFam" id="3.40.50.300:FF:000216">
    <property type="entry name" value="Type VII secretion ATPase EccA"/>
    <property type="match status" value="2"/>
</dbReference>
<feature type="domain" description="AAA+ ATPase" evidence="5">
    <location>
        <begin position="672"/>
        <end position="813"/>
    </location>
</feature>
<gene>
    <name evidence="6" type="ORF">EV382_2670</name>
</gene>
<dbReference type="PANTHER" id="PTHR43392:SF2">
    <property type="entry name" value="AAA-TYPE ATPASE FAMILY PROTEIN _ ANKYRIN REPEAT FAMILY PROTEIN"/>
    <property type="match status" value="1"/>
</dbReference>
<comment type="caution">
    <text evidence="6">The sequence shown here is derived from an EMBL/GenBank/DDBJ whole genome shotgun (WGS) entry which is preliminary data.</text>
</comment>
<protein>
    <submittedName>
        <fullName evidence="6">SpoVK/Ycf46/Vps4 family AAA+-type ATPase</fullName>
    </submittedName>
</protein>
<dbReference type="Pfam" id="PF17866">
    <property type="entry name" value="AAA_lid_6"/>
    <property type="match status" value="2"/>
</dbReference>
<evidence type="ECO:0000313" key="7">
    <source>
        <dbReference type="Proteomes" id="UP000293781"/>
    </source>
</evidence>
<dbReference type="GO" id="GO:0016887">
    <property type="term" value="F:ATP hydrolysis activity"/>
    <property type="evidence" value="ECO:0007669"/>
    <property type="project" value="InterPro"/>
</dbReference>
<dbReference type="InterPro" id="IPR039448">
    <property type="entry name" value="Beta_helix"/>
</dbReference>
<dbReference type="SMART" id="SM00382">
    <property type="entry name" value="AAA"/>
    <property type="match status" value="2"/>
</dbReference>
<name>A0A4Q7UGW1_9ACTN</name>
<dbReference type="InterPro" id="IPR050773">
    <property type="entry name" value="CbxX/CfxQ_RuBisCO_ESX"/>
</dbReference>
<sequence>MNQPRLTVSATGEDSHRTIAAALQAAPPDAIIDVEPGTYPESLTVGSPCTIRAAQGSGTVVVSASAGSAVVSQAEDVVLDGLTLTGVDPDLAVLDVPSGRLRLATCEIQAEAGAAIYARASSNLSVTGCQIRNPGGAGIIAVDEAAVLVRDSSVTEVRTSAVVVRDSATMVLRNSVVADAGGNGVCGTDQSWLTVERCTVTRMTGPAIAVEGACNAVLRSTVVRGTYDVGLLVTGGARPVVEECRITGTGGAGIVVDGGADPHLVNGSIAEAATHGLVVTGNATGTYMGLTIADSGAGVTVLKGADPVFQRLSVTGSRSHGIAVDSDGHGRWEDSTVDGSHSANLHVAHGGAPELVRTRLTNSGDSGVVADDGAVAVLRGCDIGESGRDGVSVLSGGEVMLEDCTIRRNGDLGVRVDDAATAWILRCEVFENTSDGIRIDGLPAGSIEEGSAHHNGGRGLRRAVADSGLTVTGLATHDNAETDHDPEPGERPAAPPHTEHPVAIGRAEVTPRPQPVGYDTVSDEHDDALAALAEQPPVVVGPTPEEPPAPTDSPEVVADEGADLPPDSEVDADPPGQDAHPQGQDAYPPEAGTAGPSDADDDESPSVVEVEERSPSIRESGHAAAAPALAGVLAELDGLVGLSGVKQEVTMLVDLHLLTARRAAAGLPPPPMSRHLVFAGPPGTGKTTVARLYGQILRALGTLRKGHVVEVARADLVAQIVGGTAIKTTEKFREALGGLLFIDEAYALTDDSLGNGPSFGQEAIETLVKLMEDHRDDIVVVVAGYSPQMRTFLSSNPGLASRFTKTIEFESYSDDELVTIVEGFCRRHRYTLDGTATGALRDLFAHMPRDATFGNGRTARKVFEDAIGRQAQRLSQLAVIPAGELSALRAQDVRPPAAGRLRVDSTRDATLAQLRAKLTGMVGLAEAKQEIDNSVNLLTIARRRAEAGLPLPALARNLVFCGAPGTGKTTVARLYGQVLAALNVLPTGQLVEVSRADLVAEYLGRTAQRMREVFERARGGVLFIDEAYALASPDQGRADVAREARELLVRMIDDSRDDVVVIAAGQHAEMTAFLEASPALSARFARTVHFADYGPQQLVTIVEQHAGTAGYEVDPQTRTALLGYFAAPSGEPGLRNGRLAERVLENMILHQSGRVCGIPDPSREDLVRLLPQDLTRS</sequence>
<evidence type="ECO:0000256" key="4">
    <source>
        <dbReference type="SAM" id="MobiDB-lite"/>
    </source>
</evidence>
<dbReference type="SUPFAM" id="SSF51126">
    <property type="entry name" value="Pectin lyase-like"/>
    <property type="match status" value="2"/>
</dbReference>
<feature type="domain" description="AAA+ ATPase" evidence="5">
    <location>
        <begin position="954"/>
        <end position="1094"/>
    </location>
</feature>
<dbReference type="InterPro" id="IPR000641">
    <property type="entry name" value="CbxX/CfxQ"/>
</dbReference>
<dbReference type="EMBL" id="SHKK01000001">
    <property type="protein sequence ID" value="RZT79471.1"/>
    <property type="molecule type" value="Genomic_DNA"/>
</dbReference>
<evidence type="ECO:0000256" key="2">
    <source>
        <dbReference type="ARBA" id="ARBA00022741"/>
    </source>
</evidence>